<evidence type="ECO:0008006" key="2">
    <source>
        <dbReference type="Google" id="ProtNLM"/>
    </source>
</evidence>
<reference evidence="1" key="1">
    <citation type="journal article" date="2011" name="Environ. Microbiol.">
        <title>Genomic insights into the metabolic potential of the polycyclic aromatic hydrocarbon degrading sulfate-reducing Deltaproteobacterium N47.</title>
        <authorList>
            <person name="Bergmann F."/>
            <person name="Selesi D."/>
            <person name="Weinmaier T."/>
            <person name="Tischler P."/>
            <person name="Rattei T."/>
            <person name="Meckenstock R.U."/>
        </authorList>
    </citation>
    <scope>NUCLEOTIDE SEQUENCE</scope>
</reference>
<protein>
    <recommendedName>
        <fullName evidence="2">Transposase</fullName>
    </recommendedName>
</protein>
<accession>E1Y9R7</accession>
<gene>
    <name evidence="1" type="ORF">N47_H21330</name>
</gene>
<organism evidence="1">
    <name type="scientific">uncultured Desulfobacterium sp</name>
    <dbReference type="NCBI Taxonomy" id="201089"/>
    <lineage>
        <taxon>Bacteria</taxon>
        <taxon>Pseudomonadati</taxon>
        <taxon>Thermodesulfobacteriota</taxon>
        <taxon>Desulfobacteria</taxon>
        <taxon>Desulfobacterales</taxon>
        <taxon>Desulfobacteriaceae</taxon>
        <taxon>Desulfobacterium</taxon>
        <taxon>environmental samples</taxon>
    </lineage>
</organism>
<sequence>MIKETVYPGIDEYMMSFFNYFHREEGRNLARNYVIGLIMDGERKSVRQAVTELKQNNNHFK</sequence>
<dbReference type="EMBL" id="FR695866">
    <property type="protein sequence ID" value="CBX27311.1"/>
    <property type="molecule type" value="Genomic_DNA"/>
</dbReference>
<dbReference type="AlphaFoldDB" id="E1Y9R7"/>
<name>E1Y9R7_9BACT</name>
<evidence type="ECO:0000313" key="1">
    <source>
        <dbReference type="EMBL" id="CBX27311.1"/>
    </source>
</evidence>
<proteinExistence type="predicted"/>